<dbReference type="Proteomes" id="UP000009872">
    <property type="component" value="Unassembled WGS sequence"/>
</dbReference>
<name>K9E360_9BACE</name>
<dbReference type="OrthoDB" id="8794104at2"/>
<evidence type="ECO:0008006" key="3">
    <source>
        <dbReference type="Google" id="ProtNLM"/>
    </source>
</evidence>
<protein>
    <recommendedName>
        <fullName evidence="3">Immunity protein 30 domain-containing protein</fullName>
    </recommendedName>
</protein>
<evidence type="ECO:0000313" key="2">
    <source>
        <dbReference type="Proteomes" id="UP000009872"/>
    </source>
</evidence>
<proteinExistence type="predicted"/>
<organism evidence="1 2">
    <name type="scientific">Bacteroides oleiciplenus YIT 12058</name>
    <dbReference type="NCBI Taxonomy" id="742727"/>
    <lineage>
        <taxon>Bacteria</taxon>
        <taxon>Pseudomonadati</taxon>
        <taxon>Bacteroidota</taxon>
        <taxon>Bacteroidia</taxon>
        <taxon>Bacteroidales</taxon>
        <taxon>Bacteroidaceae</taxon>
        <taxon>Bacteroides</taxon>
    </lineage>
</organism>
<dbReference type="eggNOG" id="ENOG5030MF4">
    <property type="taxonomic scope" value="Bacteria"/>
</dbReference>
<sequence length="134" mass="15892">MNTNEIISKINNANLQSQEDLQKVESDLIIQDNTLIEPLFKLLERFPFFNFGNPGNIVRYLERFANEVYVPLLYDSVRREPTEYNVWMVNRYLNTLDNTEKAEGIMILEEALQKDIDEGVKEWINDFLEEQKDE</sequence>
<dbReference type="HOGENOM" id="CLU_148525_1_0_10"/>
<keyword evidence="2" id="KW-1185">Reference proteome</keyword>
<gene>
    <name evidence="1" type="ORF">HMPREF9447_01679</name>
</gene>
<dbReference type="STRING" id="742727.HMPREF9447_01679"/>
<dbReference type="EMBL" id="ADLF01000008">
    <property type="protein sequence ID" value="EKU91489.1"/>
    <property type="molecule type" value="Genomic_DNA"/>
</dbReference>
<dbReference type="AlphaFoldDB" id="K9E360"/>
<accession>K9E360</accession>
<dbReference type="PATRIC" id="fig|742727.4.peg.1707"/>
<comment type="caution">
    <text evidence="1">The sequence shown here is derived from an EMBL/GenBank/DDBJ whole genome shotgun (WGS) entry which is preliminary data.</text>
</comment>
<dbReference type="RefSeq" id="WP_009129242.1">
    <property type="nucleotide sequence ID" value="NZ_JH992940.1"/>
</dbReference>
<reference evidence="1 2" key="1">
    <citation type="submission" date="2012-09" db="EMBL/GenBank/DDBJ databases">
        <title>The Genome Sequence of Bacteroides oleiciplenus YIT 12058.</title>
        <authorList>
            <consortium name="The Broad Institute Genome Sequencing Platform"/>
            <person name="Earl A."/>
            <person name="Ward D."/>
            <person name="Feldgarden M."/>
            <person name="Gevers D."/>
            <person name="Morotomi M."/>
            <person name="Walker B."/>
            <person name="Young S.K."/>
            <person name="Zeng Q."/>
            <person name="Gargeya S."/>
            <person name="Fitzgerald M."/>
            <person name="Haas B."/>
            <person name="Abouelleil A."/>
            <person name="Alvarado L."/>
            <person name="Arachchi H.M."/>
            <person name="Berlin A.M."/>
            <person name="Chapman S.B."/>
            <person name="Goldberg J."/>
            <person name="Griggs A."/>
            <person name="Gujja S."/>
            <person name="Hansen M."/>
            <person name="Howarth C."/>
            <person name="Imamovic A."/>
            <person name="Larimer J."/>
            <person name="McCowen C."/>
            <person name="Montmayeur A."/>
            <person name="Murphy C."/>
            <person name="Neiman D."/>
            <person name="Pearson M."/>
            <person name="Priest M."/>
            <person name="Roberts A."/>
            <person name="Saif S."/>
            <person name="Shea T."/>
            <person name="Sisk P."/>
            <person name="Sykes S."/>
            <person name="Wortman J."/>
            <person name="Nusbaum C."/>
            <person name="Birren B."/>
        </authorList>
    </citation>
    <scope>NUCLEOTIDE SEQUENCE [LARGE SCALE GENOMIC DNA]</scope>
    <source>
        <strain evidence="1 2">YIT 12058</strain>
    </source>
</reference>
<evidence type="ECO:0000313" key="1">
    <source>
        <dbReference type="EMBL" id="EKU91489.1"/>
    </source>
</evidence>